<dbReference type="CDD" id="cd19071">
    <property type="entry name" value="AKR_AKR1-5-like"/>
    <property type="match status" value="1"/>
</dbReference>
<dbReference type="Gene3D" id="3.20.20.100">
    <property type="entry name" value="NADP-dependent oxidoreductase domain"/>
    <property type="match status" value="1"/>
</dbReference>
<evidence type="ECO:0000256" key="3">
    <source>
        <dbReference type="ARBA" id="ARBA00023002"/>
    </source>
</evidence>
<keyword evidence="3" id="KW-0560">Oxidoreductase</keyword>
<evidence type="ECO:0000256" key="4">
    <source>
        <dbReference type="PIRSR" id="PIRSR000097-1"/>
    </source>
</evidence>
<feature type="domain" description="NADP-dependent oxidoreductase" evidence="8">
    <location>
        <begin position="6"/>
        <end position="261"/>
    </location>
</feature>
<dbReference type="Pfam" id="PF00248">
    <property type="entry name" value="Aldo_ket_red"/>
    <property type="match status" value="1"/>
</dbReference>
<dbReference type="SUPFAM" id="SSF51430">
    <property type="entry name" value="NAD(P)-linked oxidoreductase"/>
    <property type="match status" value="1"/>
</dbReference>
<proteinExistence type="inferred from homology"/>
<dbReference type="InterPro" id="IPR036812">
    <property type="entry name" value="NAD(P)_OxRdtase_dom_sf"/>
</dbReference>
<evidence type="ECO:0000256" key="5">
    <source>
        <dbReference type="PIRSR" id="PIRSR000097-2"/>
    </source>
</evidence>
<evidence type="ECO:0000259" key="8">
    <source>
        <dbReference type="Pfam" id="PF00248"/>
    </source>
</evidence>
<gene>
    <name evidence="9" type="ORF">CYMTET_48969</name>
</gene>
<comment type="similarity">
    <text evidence="1">Belongs to the aldo/keto reductase family.</text>
</comment>
<comment type="caution">
    <text evidence="9">The sequence shown here is derived from an EMBL/GenBank/DDBJ whole genome shotgun (WGS) entry which is preliminary data.</text>
</comment>
<dbReference type="Proteomes" id="UP001190700">
    <property type="component" value="Unassembled WGS sequence"/>
</dbReference>
<evidence type="ECO:0000256" key="6">
    <source>
        <dbReference type="PIRSR" id="PIRSR000097-3"/>
    </source>
</evidence>
<evidence type="ECO:0000256" key="2">
    <source>
        <dbReference type="ARBA" id="ARBA00022857"/>
    </source>
</evidence>
<dbReference type="PANTHER" id="PTHR43827:SF3">
    <property type="entry name" value="NADP-DEPENDENT OXIDOREDUCTASE DOMAIN-CONTAINING PROTEIN"/>
    <property type="match status" value="1"/>
</dbReference>
<keyword evidence="2" id="KW-0521">NADP</keyword>
<dbReference type="PRINTS" id="PR00069">
    <property type="entry name" value="ALDKETRDTASE"/>
</dbReference>
<evidence type="ECO:0000313" key="10">
    <source>
        <dbReference type="Proteomes" id="UP001190700"/>
    </source>
</evidence>
<dbReference type="InterPro" id="IPR023210">
    <property type="entry name" value="NADP_OxRdtase_dom"/>
</dbReference>
<sequence>MPMAGVGTWQYNSSTAYDAVRTALRLGVTHIDTALVYENQMSVGKAIADSGVDRSKLFIVSKVMGGTNFSATTDAVNLCLEQLGLEYVDLMFMHFPSDAEGKGGPEMRKLSWTALEVLHKAGKARAIGVSHYCKRQMEDVLEIATVKPAVNQVEFHLGMGTTSDEGNDYRAFDKENGILYQSFSPLCGPCGPKAHMELIAGEVVTGIGAKYNKTGAQVSLKWIVQQGIPVIPKSDNPKHILANMDLFDWELSAEDMATLTAKTYPPVSGGGDGKTSGDCGIP</sequence>
<reference evidence="9 10" key="1">
    <citation type="journal article" date="2015" name="Genome Biol. Evol.">
        <title>Comparative Genomics of a Bacterivorous Green Alga Reveals Evolutionary Causalities and Consequences of Phago-Mixotrophic Mode of Nutrition.</title>
        <authorList>
            <person name="Burns J.A."/>
            <person name="Paasch A."/>
            <person name="Narechania A."/>
            <person name="Kim E."/>
        </authorList>
    </citation>
    <scope>NUCLEOTIDE SEQUENCE [LARGE SCALE GENOMIC DNA]</scope>
    <source>
        <strain evidence="9 10">PLY_AMNH</strain>
    </source>
</reference>
<feature type="site" description="Lowers pKa of active site Tyr" evidence="6">
    <location>
        <position position="62"/>
    </location>
</feature>
<keyword evidence="10" id="KW-1185">Reference proteome</keyword>
<accession>A0AAE0BR95</accession>
<dbReference type="GO" id="GO:0016616">
    <property type="term" value="F:oxidoreductase activity, acting on the CH-OH group of donors, NAD or NADP as acceptor"/>
    <property type="evidence" value="ECO:0007669"/>
    <property type="project" value="UniProtKB-ARBA"/>
</dbReference>
<feature type="binding site" evidence="5">
    <location>
        <position position="94"/>
    </location>
    <ligand>
        <name>substrate</name>
    </ligand>
</feature>
<protein>
    <recommendedName>
        <fullName evidence="8">NADP-dependent oxidoreductase domain-containing protein</fullName>
    </recommendedName>
</protein>
<evidence type="ECO:0000256" key="7">
    <source>
        <dbReference type="SAM" id="MobiDB-lite"/>
    </source>
</evidence>
<dbReference type="PIRSF" id="PIRSF000097">
    <property type="entry name" value="AKR"/>
    <property type="match status" value="1"/>
</dbReference>
<name>A0AAE0BR95_9CHLO</name>
<evidence type="ECO:0000313" key="9">
    <source>
        <dbReference type="EMBL" id="KAK3241247.1"/>
    </source>
</evidence>
<dbReference type="EMBL" id="LGRX02033437">
    <property type="protein sequence ID" value="KAK3241247.1"/>
    <property type="molecule type" value="Genomic_DNA"/>
</dbReference>
<evidence type="ECO:0000256" key="1">
    <source>
        <dbReference type="ARBA" id="ARBA00007905"/>
    </source>
</evidence>
<organism evidence="9 10">
    <name type="scientific">Cymbomonas tetramitiformis</name>
    <dbReference type="NCBI Taxonomy" id="36881"/>
    <lineage>
        <taxon>Eukaryota</taxon>
        <taxon>Viridiplantae</taxon>
        <taxon>Chlorophyta</taxon>
        <taxon>Pyramimonadophyceae</taxon>
        <taxon>Pyramimonadales</taxon>
        <taxon>Pyramimonadaceae</taxon>
        <taxon>Cymbomonas</taxon>
    </lineage>
</organism>
<dbReference type="InterPro" id="IPR020471">
    <property type="entry name" value="AKR"/>
</dbReference>
<dbReference type="PANTHER" id="PTHR43827">
    <property type="entry name" value="2,5-DIKETO-D-GLUCONIC ACID REDUCTASE"/>
    <property type="match status" value="1"/>
</dbReference>
<feature type="active site" description="Proton donor" evidence="4">
    <location>
        <position position="37"/>
    </location>
</feature>
<dbReference type="AlphaFoldDB" id="A0AAE0BR95"/>
<feature type="region of interest" description="Disordered" evidence="7">
    <location>
        <begin position="262"/>
        <end position="282"/>
    </location>
</feature>